<organism evidence="2 3">
    <name type="scientific">Streptomyces incarnatus</name>
    <dbReference type="NCBI Taxonomy" id="665007"/>
    <lineage>
        <taxon>Bacteria</taxon>
        <taxon>Bacillati</taxon>
        <taxon>Actinomycetota</taxon>
        <taxon>Actinomycetes</taxon>
        <taxon>Kitasatosporales</taxon>
        <taxon>Streptomycetaceae</taxon>
        <taxon>Streptomyces</taxon>
    </lineage>
</organism>
<dbReference type="RefSeq" id="WP_208902256.1">
    <property type="nucleotide sequence ID" value="NZ_CP011497.1"/>
</dbReference>
<sequence>MGPDGLTTADGLAPRPGRDPAPPAGPSLNLGFDPVEKAAYVWARDTDEVLVGRARRSDFQDAVSRTVCPRLMPEYRRNPAWNHTRWSVAVHEGDSRVPEFIGSGECLP</sequence>
<keyword evidence="3" id="KW-1185">Reference proteome</keyword>
<dbReference type="EMBL" id="CP011497">
    <property type="protein sequence ID" value="AKJ14747.1"/>
    <property type="molecule type" value="Genomic_DNA"/>
</dbReference>
<evidence type="ECO:0000256" key="1">
    <source>
        <dbReference type="SAM" id="MobiDB-lite"/>
    </source>
</evidence>
<gene>
    <name evidence="2" type="ORF">ABB07_33220</name>
</gene>
<proteinExistence type="predicted"/>
<dbReference type="Proteomes" id="UP000035366">
    <property type="component" value="Chromosome"/>
</dbReference>
<reference evidence="2 3" key="1">
    <citation type="journal article" date="2015" name="ISME J.">
        <title>Draft Genome Sequence of Streptomyces incarnatus NRRL8089, which Produces the Nucleoside Antibiotic Sinefungin.</title>
        <authorList>
            <person name="Oshima K."/>
            <person name="Hattori M."/>
            <person name="Shimizu H."/>
            <person name="Fukuda K."/>
            <person name="Nemoto M."/>
            <person name="Inagaki K."/>
            <person name="Tamura T."/>
        </authorList>
    </citation>
    <scope>NUCLEOTIDE SEQUENCE [LARGE SCALE GENOMIC DNA]</scope>
    <source>
        <strain evidence="2 3">NRRL 8089</strain>
    </source>
</reference>
<evidence type="ECO:0000313" key="2">
    <source>
        <dbReference type="EMBL" id="AKJ14747.1"/>
    </source>
</evidence>
<evidence type="ECO:0000313" key="3">
    <source>
        <dbReference type="Proteomes" id="UP000035366"/>
    </source>
</evidence>
<feature type="region of interest" description="Disordered" evidence="1">
    <location>
        <begin position="1"/>
        <end position="30"/>
    </location>
</feature>
<accession>A0ABN4GSM9</accession>
<protein>
    <submittedName>
        <fullName evidence="2">Uncharacterized protein</fullName>
    </submittedName>
</protein>
<name>A0ABN4GSM9_9ACTN</name>